<dbReference type="InterPro" id="IPR003439">
    <property type="entry name" value="ABC_transporter-like_ATP-bd"/>
</dbReference>
<evidence type="ECO:0000256" key="2">
    <source>
        <dbReference type="ARBA" id="ARBA00022741"/>
    </source>
</evidence>
<dbReference type="PROSITE" id="PS50893">
    <property type="entry name" value="ABC_TRANSPORTER_2"/>
    <property type="match status" value="1"/>
</dbReference>
<evidence type="ECO:0000259" key="4">
    <source>
        <dbReference type="PROSITE" id="PS50893"/>
    </source>
</evidence>
<dbReference type="GO" id="GO:0016887">
    <property type="term" value="F:ATP hydrolysis activity"/>
    <property type="evidence" value="ECO:0007669"/>
    <property type="project" value="InterPro"/>
</dbReference>
<evidence type="ECO:0000313" key="6">
    <source>
        <dbReference type="Proteomes" id="UP000238338"/>
    </source>
</evidence>
<dbReference type="OrthoDB" id="9802264at2"/>
<dbReference type="InterPro" id="IPR003593">
    <property type="entry name" value="AAA+_ATPase"/>
</dbReference>
<dbReference type="PANTHER" id="PTHR42781">
    <property type="entry name" value="SPERMIDINE/PUTRESCINE IMPORT ATP-BINDING PROTEIN POTA"/>
    <property type="match status" value="1"/>
</dbReference>
<dbReference type="PANTHER" id="PTHR42781:SF4">
    <property type="entry name" value="SPERMIDINE_PUTRESCINE IMPORT ATP-BINDING PROTEIN POTA"/>
    <property type="match status" value="1"/>
</dbReference>
<keyword evidence="6" id="KW-1185">Reference proteome</keyword>
<dbReference type="InterPro" id="IPR027417">
    <property type="entry name" value="P-loop_NTPase"/>
</dbReference>
<dbReference type="SUPFAM" id="SSF52540">
    <property type="entry name" value="P-loop containing nucleoside triphosphate hydrolases"/>
    <property type="match status" value="1"/>
</dbReference>
<comment type="caution">
    <text evidence="5">The sequence shown here is derived from an EMBL/GenBank/DDBJ whole genome shotgun (WGS) entry which is preliminary data.</text>
</comment>
<gene>
    <name evidence="5" type="ORF">LX70_02142</name>
</gene>
<feature type="domain" description="ABC transporter" evidence="4">
    <location>
        <begin position="3"/>
        <end position="216"/>
    </location>
</feature>
<keyword evidence="3 5" id="KW-0067">ATP-binding</keyword>
<keyword evidence="2" id="KW-0547">Nucleotide-binding</keyword>
<dbReference type="Proteomes" id="UP000238338">
    <property type="component" value="Unassembled WGS sequence"/>
</dbReference>
<evidence type="ECO:0000256" key="3">
    <source>
        <dbReference type="ARBA" id="ARBA00022840"/>
    </source>
</evidence>
<dbReference type="RefSeq" id="WP_105514750.1">
    <property type="nucleotide sequence ID" value="NZ_PVEP01000004.1"/>
</dbReference>
<dbReference type="EMBL" id="PVEP01000004">
    <property type="protein sequence ID" value="PQV56570.1"/>
    <property type="molecule type" value="Genomic_DNA"/>
</dbReference>
<dbReference type="InterPro" id="IPR050093">
    <property type="entry name" value="ABC_SmlMolc_Importer"/>
</dbReference>
<reference evidence="5 6" key="1">
    <citation type="submission" date="2018-02" db="EMBL/GenBank/DDBJ databases">
        <title>Genomic Encyclopedia of Archaeal and Bacterial Type Strains, Phase II (KMG-II): from individual species to whole genera.</title>
        <authorList>
            <person name="Goeker M."/>
        </authorList>
    </citation>
    <scope>NUCLEOTIDE SEQUENCE [LARGE SCALE GENOMIC DNA]</scope>
    <source>
        <strain evidence="5 6">DSM 18921</strain>
    </source>
</reference>
<sequence>MALDITRLSIRHRGGAALFDPLTLHVAPGTIATVMGPSGIGKSTLLDAIGGHLAPDFALAGEVWLNGKDICRLRPEDRHIGLIFQDALLFPHLSVADNLAFGLPQYLRGRTARRAAVAAALEKAGLAGLGDRDPATLSGGQKARAALMRTLLSEPAALLLDEPFSKLDDDLRTEIRRFTFDHIRARDIPALLVTHDRGDAESAGGTVVGLGQGNPA</sequence>
<protein>
    <submittedName>
        <fullName evidence="5">Putative thiamine transport system ATP-binding protein</fullName>
    </submittedName>
</protein>
<dbReference type="SMART" id="SM00382">
    <property type="entry name" value="AAA"/>
    <property type="match status" value="1"/>
</dbReference>
<dbReference type="Gene3D" id="3.40.50.300">
    <property type="entry name" value="P-loop containing nucleotide triphosphate hydrolases"/>
    <property type="match status" value="1"/>
</dbReference>
<dbReference type="Pfam" id="PF00005">
    <property type="entry name" value="ABC_tran"/>
    <property type="match status" value="1"/>
</dbReference>
<dbReference type="AlphaFoldDB" id="A0A2S8S6Z4"/>
<organism evidence="5 6">
    <name type="scientific">Albidovulum denitrificans</name>
    <dbReference type="NCBI Taxonomy" id="404881"/>
    <lineage>
        <taxon>Bacteria</taxon>
        <taxon>Pseudomonadati</taxon>
        <taxon>Pseudomonadota</taxon>
        <taxon>Alphaproteobacteria</taxon>
        <taxon>Rhodobacterales</taxon>
        <taxon>Paracoccaceae</taxon>
        <taxon>Albidovulum</taxon>
    </lineage>
</organism>
<evidence type="ECO:0000256" key="1">
    <source>
        <dbReference type="ARBA" id="ARBA00022448"/>
    </source>
</evidence>
<dbReference type="GO" id="GO:0005524">
    <property type="term" value="F:ATP binding"/>
    <property type="evidence" value="ECO:0007669"/>
    <property type="project" value="UniProtKB-KW"/>
</dbReference>
<accession>A0A2S8S6Z4</accession>
<name>A0A2S8S6Z4_9RHOB</name>
<evidence type="ECO:0000313" key="5">
    <source>
        <dbReference type="EMBL" id="PQV56570.1"/>
    </source>
</evidence>
<keyword evidence="1" id="KW-0813">Transport</keyword>
<proteinExistence type="predicted"/>